<evidence type="ECO:0000313" key="2">
    <source>
        <dbReference type="EMBL" id="KAJ7040081.1"/>
    </source>
</evidence>
<dbReference type="AlphaFoldDB" id="A0AAD6T5D5"/>
<name>A0AAD6T5D5_9AGAR</name>
<organism evidence="2 3">
    <name type="scientific">Mycena alexandri</name>
    <dbReference type="NCBI Taxonomy" id="1745969"/>
    <lineage>
        <taxon>Eukaryota</taxon>
        <taxon>Fungi</taxon>
        <taxon>Dikarya</taxon>
        <taxon>Basidiomycota</taxon>
        <taxon>Agaricomycotina</taxon>
        <taxon>Agaricomycetes</taxon>
        <taxon>Agaricomycetidae</taxon>
        <taxon>Agaricales</taxon>
        <taxon>Marasmiineae</taxon>
        <taxon>Mycenaceae</taxon>
        <taxon>Mycena</taxon>
    </lineage>
</organism>
<keyword evidence="1" id="KW-0732">Signal</keyword>
<gene>
    <name evidence="2" type="ORF">C8F04DRAFT_1083686</name>
</gene>
<protein>
    <recommendedName>
        <fullName evidence="4">Secreted protein</fullName>
    </recommendedName>
</protein>
<proteinExistence type="predicted"/>
<accession>A0AAD6T5D5</accession>
<feature type="chain" id="PRO_5042185842" description="Secreted protein" evidence="1">
    <location>
        <begin position="25"/>
        <end position="74"/>
    </location>
</feature>
<evidence type="ECO:0000313" key="3">
    <source>
        <dbReference type="Proteomes" id="UP001218188"/>
    </source>
</evidence>
<feature type="non-terminal residue" evidence="2">
    <location>
        <position position="74"/>
    </location>
</feature>
<feature type="signal peptide" evidence="1">
    <location>
        <begin position="1"/>
        <end position="24"/>
    </location>
</feature>
<evidence type="ECO:0000256" key="1">
    <source>
        <dbReference type="SAM" id="SignalP"/>
    </source>
</evidence>
<dbReference type="EMBL" id="JARJCM010000023">
    <property type="protein sequence ID" value="KAJ7040081.1"/>
    <property type="molecule type" value="Genomic_DNA"/>
</dbReference>
<evidence type="ECO:0008006" key="4">
    <source>
        <dbReference type="Google" id="ProtNLM"/>
    </source>
</evidence>
<dbReference type="Proteomes" id="UP001218188">
    <property type="component" value="Unassembled WGS sequence"/>
</dbReference>
<comment type="caution">
    <text evidence="2">The sequence shown here is derived from an EMBL/GenBank/DDBJ whole genome shotgun (WGS) entry which is preliminary data.</text>
</comment>
<reference evidence="2" key="1">
    <citation type="submission" date="2023-03" db="EMBL/GenBank/DDBJ databases">
        <title>Massive genome expansion in bonnet fungi (Mycena s.s.) driven by repeated elements and novel gene families across ecological guilds.</title>
        <authorList>
            <consortium name="Lawrence Berkeley National Laboratory"/>
            <person name="Harder C.B."/>
            <person name="Miyauchi S."/>
            <person name="Viragh M."/>
            <person name="Kuo A."/>
            <person name="Thoen E."/>
            <person name="Andreopoulos B."/>
            <person name="Lu D."/>
            <person name="Skrede I."/>
            <person name="Drula E."/>
            <person name="Henrissat B."/>
            <person name="Morin E."/>
            <person name="Kohler A."/>
            <person name="Barry K."/>
            <person name="LaButti K."/>
            <person name="Morin E."/>
            <person name="Salamov A."/>
            <person name="Lipzen A."/>
            <person name="Mereny Z."/>
            <person name="Hegedus B."/>
            <person name="Baldrian P."/>
            <person name="Stursova M."/>
            <person name="Weitz H."/>
            <person name="Taylor A."/>
            <person name="Grigoriev I.V."/>
            <person name="Nagy L.G."/>
            <person name="Martin F."/>
            <person name="Kauserud H."/>
        </authorList>
    </citation>
    <scope>NUCLEOTIDE SEQUENCE</scope>
    <source>
        <strain evidence="2">CBHHK200</strain>
    </source>
</reference>
<keyword evidence="3" id="KW-1185">Reference proteome</keyword>
<sequence length="74" mass="8510">MRKSQRMHLNALFFLLFCCSLLLGQSPQHAMTVTSGRKSTYEPMFLSQFRTSQSAACISHETTRSWARETRIPV</sequence>